<dbReference type="InterPro" id="IPR044421">
    <property type="entry name" value="SMYD4_SET"/>
</dbReference>
<protein>
    <recommendedName>
        <fullName evidence="4">SET domain-containing protein</fullName>
    </recommendedName>
</protein>
<keyword evidence="2" id="KW-0808">Transferase</keyword>
<evidence type="ECO:0000256" key="1">
    <source>
        <dbReference type="ARBA" id="ARBA00022603"/>
    </source>
</evidence>
<keyword evidence="6" id="KW-1185">Reference proteome</keyword>
<gene>
    <name evidence="5" type="ORF">APLA_LOCUS2915</name>
</gene>
<dbReference type="InterPro" id="IPR001214">
    <property type="entry name" value="SET_dom"/>
</dbReference>
<dbReference type="EMBL" id="CADEBC010000208">
    <property type="protein sequence ID" value="CAB3226491.1"/>
    <property type="molecule type" value="Genomic_DNA"/>
</dbReference>
<dbReference type="GO" id="GO:0008276">
    <property type="term" value="F:protein methyltransferase activity"/>
    <property type="evidence" value="ECO:0007669"/>
    <property type="project" value="UniProtKB-ARBA"/>
</dbReference>
<dbReference type="GO" id="GO:0042051">
    <property type="term" value="P:compound eye photoreceptor development"/>
    <property type="evidence" value="ECO:0007669"/>
    <property type="project" value="TreeGrafter"/>
</dbReference>
<dbReference type="InterPro" id="IPR011990">
    <property type="entry name" value="TPR-like_helical_dom_sf"/>
</dbReference>
<dbReference type="CDD" id="cd10536">
    <property type="entry name" value="SET_SMYD4"/>
    <property type="match status" value="1"/>
</dbReference>
<organism evidence="5 6">
    <name type="scientific">Arctia plantaginis</name>
    <name type="common">Wood tiger moth</name>
    <name type="synonym">Phalaena plantaginis</name>
    <dbReference type="NCBI Taxonomy" id="874455"/>
    <lineage>
        <taxon>Eukaryota</taxon>
        <taxon>Metazoa</taxon>
        <taxon>Ecdysozoa</taxon>
        <taxon>Arthropoda</taxon>
        <taxon>Hexapoda</taxon>
        <taxon>Insecta</taxon>
        <taxon>Pterygota</taxon>
        <taxon>Neoptera</taxon>
        <taxon>Endopterygota</taxon>
        <taxon>Lepidoptera</taxon>
        <taxon>Glossata</taxon>
        <taxon>Ditrysia</taxon>
        <taxon>Noctuoidea</taxon>
        <taxon>Erebidae</taxon>
        <taxon>Arctiinae</taxon>
        <taxon>Arctia</taxon>
    </lineage>
</organism>
<dbReference type="GO" id="GO:0042826">
    <property type="term" value="F:histone deacetylase binding"/>
    <property type="evidence" value="ECO:0007669"/>
    <property type="project" value="TreeGrafter"/>
</dbReference>
<dbReference type="GO" id="GO:0008170">
    <property type="term" value="F:N-methyltransferase activity"/>
    <property type="evidence" value="ECO:0007669"/>
    <property type="project" value="UniProtKB-ARBA"/>
</dbReference>
<proteinExistence type="predicted"/>
<dbReference type="AlphaFoldDB" id="A0A8S0Z2N5"/>
<evidence type="ECO:0000256" key="3">
    <source>
        <dbReference type="ARBA" id="ARBA00022691"/>
    </source>
</evidence>
<dbReference type="PANTHER" id="PTHR46165:SF5">
    <property type="entry name" value="RE32936P"/>
    <property type="match status" value="1"/>
</dbReference>
<dbReference type="PROSITE" id="PS50280">
    <property type="entry name" value="SET"/>
    <property type="match status" value="1"/>
</dbReference>
<dbReference type="InterPro" id="IPR052097">
    <property type="entry name" value="SET-MYND_domain_protein"/>
</dbReference>
<reference evidence="5 6" key="1">
    <citation type="submission" date="2020-04" db="EMBL/GenBank/DDBJ databases">
        <authorList>
            <person name="Wallbank WR R."/>
            <person name="Pardo Diaz C."/>
            <person name="Kozak K."/>
            <person name="Martin S."/>
            <person name="Jiggins C."/>
            <person name="Moest M."/>
            <person name="Warren A I."/>
            <person name="Byers J.R.P. K."/>
            <person name="Montejo-Kovacevich G."/>
            <person name="Yen C E."/>
        </authorList>
    </citation>
    <scope>NUCLEOTIDE SEQUENCE [LARGE SCALE GENOMIC DNA]</scope>
</reference>
<evidence type="ECO:0000259" key="4">
    <source>
        <dbReference type="PROSITE" id="PS50280"/>
    </source>
</evidence>
<accession>A0A8S0Z2N5</accession>
<dbReference type="GO" id="GO:0005634">
    <property type="term" value="C:nucleus"/>
    <property type="evidence" value="ECO:0007669"/>
    <property type="project" value="TreeGrafter"/>
</dbReference>
<dbReference type="Proteomes" id="UP000494106">
    <property type="component" value="Unassembled WGS sequence"/>
</dbReference>
<sequence length="774" mass="86805">MYTQKWARIAPLNAPFLRYLINNKEQTMARVYEDIDPAYATTCSDVTLCSNSKGFFKNLAEELLEIADTDAWLDNFEKVDDGKKVATVLENITVMDALTEVLSRVQPLHRGKDALVSRERRLASQQALNDGELDKALALASQAILRAPATGGDDAICDGGISLALALWLRSEILLRSGKPRAALEDLKLALKEHLPAKMRAQYYWRMGHCYKGAREPTRAKVSYELAGRLLGTDEVAKSQLVQDIEALDYNVQPETTDKKPGASLTGGAKLNMPSMSKLLKIAEDENKGRFAVANAPIRTGDILLVDSPYAACLVGDFYGTHCLHCFKRLEDNENEAPVWCPKCSGVAFCSMGCRNAAISTYHLYECPFLDLFTGSGMSVLSHIALRMVTQAGLDTSLSIHSKHISNEMKTVEGAALNDIEGVAKKSKLKSRKERLNRSKKGIKSFTEQDFKEEENNSKVEDKMSFEEKLELKATQIYTLCTHSTLRKGDDYFKRIVMALFLTECLKKAGFFKKCVSENLENAHRSITELIVRNMQLLQFNAHEIYETVRGRHMFTGSKPLYVAVGIYPVGALFNHECYPAVARYFEGRDIVLRATRPLSPGDMVSENYGPHFIMRGLKERQRALACRYWFKCECPACKEDWPTLKMMSGDTPPYIRCPNLTCSGKFRANIQCLPSRCAKCSTNINMDLVKVNLETVNRCIKQYQEGAKLMDKEQSQEAITVMCEAIDLYHDIARPPHRDTHLAQEALRSCFSANGNVHVLREGVEKDSHSGEL</sequence>
<evidence type="ECO:0000256" key="2">
    <source>
        <dbReference type="ARBA" id="ARBA00022679"/>
    </source>
</evidence>
<dbReference type="Gene3D" id="2.170.270.10">
    <property type="entry name" value="SET domain"/>
    <property type="match status" value="1"/>
</dbReference>
<feature type="domain" description="SET" evidence="4">
    <location>
        <begin position="468"/>
        <end position="610"/>
    </location>
</feature>
<keyword evidence="3" id="KW-0949">S-adenosyl-L-methionine</keyword>
<dbReference type="PANTHER" id="PTHR46165">
    <property type="entry name" value="SET AND MYND DOMAIN-CONTAINING PROTEIN 4"/>
    <property type="match status" value="1"/>
</dbReference>
<dbReference type="InterPro" id="IPR046341">
    <property type="entry name" value="SET_dom_sf"/>
</dbReference>
<dbReference type="GO" id="GO:0005737">
    <property type="term" value="C:cytoplasm"/>
    <property type="evidence" value="ECO:0007669"/>
    <property type="project" value="TreeGrafter"/>
</dbReference>
<keyword evidence="1" id="KW-0489">Methyltransferase</keyword>
<dbReference type="OrthoDB" id="1028014at2759"/>
<dbReference type="GO" id="GO:0032259">
    <property type="term" value="P:methylation"/>
    <property type="evidence" value="ECO:0007669"/>
    <property type="project" value="UniProtKB-KW"/>
</dbReference>
<comment type="caution">
    <text evidence="5">The sequence shown here is derived from an EMBL/GenBank/DDBJ whole genome shotgun (WGS) entry which is preliminary data.</text>
</comment>
<evidence type="ECO:0000313" key="5">
    <source>
        <dbReference type="EMBL" id="CAB3226491.1"/>
    </source>
</evidence>
<dbReference type="SUPFAM" id="SSF48452">
    <property type="entry name" value="TPR-like"/>
    <property type="match status" value="1"/>
</dbReference>
<name>A0A8S0Z2N5_ARCPL</name>
<dbReference type="SUPFAM" id="SSF144232">
    <property type="entry name" value="HIT/MYND zinc finger-like"/>
    <property type="match status" value="1"/>
</dbReference>
<dbReference type="Gene3D" id="1.25.40.10">
    <property type="entry name" value="Tetratricopeptide repeat domain"/>
    <property type="match status" value="2"/>
</dbReference>
<dbReference type="GO" id="GO:0008757">
    <property type="term" value="F:S-adenosylmethionine-dependent methyltransferase activity"/>
    <property type="evidence" value="ECO:0007669"/>
    <property type="project" value="UniProtKB-ARBA"/>
</dbReference>
<evidence type="ECO:0000313" key="6">
    <source>
        <dbReference type="Proteomes" id="UP000494106"/>
    </source>
</evidence>
<dbReference type="SUPFAM" id="SSF82199">
    <property type="entry name" value="SET domain"/>
    <property type="match status" value="1"/>
</dbReference>